<gene>
    <name evidence="1" type="ORF">TM448A00264_0031</name>
</gene>
<accession>A0A6H1ZCL7</accession>
<dbReference type="EMBL" id="MT143994">
    <property type="protein sequence ID" value="QJA45653.1"/>
    <property type="molecule type" value="Genomic_DNA"/>
</dbReference>
<dbReference type="AlphaFoldDB" id="A0A6H1ZCL7"/>
<protein>
    <submittedName>
        <fullName evidence="1">Uncharacterized protein</fullName>
    </submittedName>
</protein>
<evidence type="ECO:0000313" key="1">
    <source>
        <dbReference type="EMBL" id="QJA45653.1"/>
    </source>
</evidence>
<sequence length="77" mass="8232">MGVAIGPGDRVSVKDQGGVWTGKVLGAWPNAVRVLPDGDPLGREARRVPMEAVTKLDDDDAMLSKAKSFLKDEGKKK</sequence>
<name>A0A6H1ZCL7_9ZZZZ</name>
<organism evidence="1">
    <name type="scientific">viral metagenome</name>
    <dbReference type="NCBI Taxonomy" id="1070528"/>
    <lineage>
        <taxon>unclassified sequences</taxon>
        <taxon>metagenomes</taxon>
        <taxon>organismal metagenomes</taxon>
    </lineage>
</organism>
<proteinExistence type="predicted"/>
<reference evidence="1" key="1">
    <citation type="submission" date="2020-03" db="EMBL/GenBank/DDBJ databases">
        <title>The deep terrestrial virosphere.</title>
        <authorList>
            <person name="Holmfeldt K."/>
            <person name="Nilsson E."/>
            <person name="Simone D."/>
            <person name="Lopez-Fernandez M."/>
            <person name="Wu X."/>
            <person name="de Brujin I."/>
            <person name="Lundin D."/>
            <person name="Andersson A."/>
            <person name="Bertilsson S."/>
            <person name="Dopson M."/>
        </authorList>
    </citation>
    <scope>NUCLEOTIDE SEQUENCE</scope>
    <source>
        <strain evidence="1">TM448A00264</strain>
    </source>
</reference>